<evidence type="ECO:0000256" key="1">
    <source>
        <dbReference type="SAM" id="Phobius"/>
    </source>
</evidence>
<keyword evidence="3" id="KW-1185">Reference proteome</keyword>
<keyword evidence="1" id="KW-0472">Membrane</keyword>
<comment type="caution">
    <text evidence="2">The sequence shown here is derived from an EMBL/GenBank/DDBJ whole genome shotgun (WGS) entry which is preliminary data.</text>
</comment>
<evidence type="ECO:0000313" key="3">
    <source>
        <dbReference type="Proteomes" id="UP001596067"/>
    </source>
</evidence>
<dbReference type="EMBL" id="JBHSOD010000084">
    <property type="protein sequence ID" value="MFC5890507.1"/>
    <property type="molecule type" value="Genomic_DNA"/>
</dbReference>
<sequence length="153" mass="15621">MEPTTATVGGAVLALFGGALLLWCAAEVRLRHRLRRRGVPAVATVVAEIDAHGELDSAPLLSFSALAAVGGPGAARCSEAVITRPRGHTPLRRPPGLVPGASVRVAYDPRRPNRVVLAVAETGRVALTDLLWAALGAGCLAAGAVLLAAVATR</sequence>
<name>A0ABW1F7V9_9ACTN</name>
<protein>
    <submittedName>
        <fullName evidence="2">DUF3592 domain-containing protein</fullName>
    </submittedName>
</protein>
<dbReference type="RefSeq" id="WP_313764475.1">
    <property type="nucleotide sequence ID" value="NZ_BAAAVH010000070.1"/>
</dbReference>
<feature type="transmembrane region" description="Helical" evidence="1">
    <location>
        <begin position="6"/>
        <end position="26"/>
    </location>
</feature>
<dbReference type="Proteomes" id="UP001596067">
    <property type="component" value="Unassembled WGS sequence"/>
</dbReference>
<proteinExistence type="predicted"/>
<reference evidence="3" key="1">
    <citation type="journal article" date="2019" name="Int. J. Syst. Evol. Microbiol.">
        <title>The Global Catalogue of Microorganisms (GCM) 10K type strain sequencing project: providing services to taxonomists for standard genome sequencing and annotation.</title>
        <authorList>
            <consortium name="The Broad Institute Genomics Platform"/>
            <consortium name="The Broad Institute Genome Sequencing Center for Infectious Disease"/>
            <person name="Wu L."/>
            <person name="Ma J."/>
        </authorList>
    </citation>
    <scope>NUCLEOTIDE SEQUENCE [LARGE SCALE GENOMIC DNA]</scope>
    <source>
        <strain evidence="3">CGMCC 4.1469</strain>
    </source>
</reference>
<feature type="transmembrane region" description="Helical" evidence="1">
    <location>
        <begin position="130"/>
        <end position="151"/>
    </location>
</feature>
<evidence type="ECO:0000313" key="2">
    <source>
        <dbReference type="EMBL" id="MFC5890507.1"/>
    </source>
</evidence>
<gene>
    <name evidence="2" type="ORF">ACFP0N_36695</name>
</gene>
<organism evidence="2 3">
    <name type="scientific">Kitasatospora aburaviensis</name>
    <dbReference type="NCBI Taxonomy" id="67265"/>
    <lineage>
        <taxon>Bacteria</taxon>
        <taxon>Bacillati</taxon>
        <taxon>Actinomycetota</taxon>
        <taxon>Actinomycetes</taxon>
        <taxon>Kitasatosporales</taxon>
        <taxon>Streptomycetaceae</taxon>
        <taxon>Kitasatospora</taxon>
    </lineage>
</organism>
<accession>A0ABW1F7V9</accession>
<keyword evidence="1" id="KW-1133">Transmembrane helix</keyword>
<keyword evidence="1" id="KW-0812">Transmembrane</keyword>